<feature type="region of interest" description="Disordered" evidence="9">
    <location>
        <begin position="402"/>
        <end position="441"/>
    </location>
</feature>
<dbReference type="SMART" id="SM00220">
    <property type="entry name" value="S_TKc"/>
    <property type="match status" value="1"/>
</dbReference>
<sequence>MGQHCSKCHCELTREELSAAADFRSNFPITRFLNNKQVKYCKDCFRLEEEMRRRFCFISCMCTGCGALFSATELACKGSPHPEDPTFPVVLCEACREDYCPSAQLSLFRDIVTQHHSGLSASDLPVPLIEYRSLRRELKLGGGGFGVVYRGTWTQHGSQTPTPVAVKEVLPGGLEATPEDRRSTVADLVKEAVVICSMQGAHLVRCHGLCVDQWPPALILELGARSLRGVLDQHRSSRLPWPVCAHYCLQVALGLSEIHRTNDRRCVVHRDLKPENVLLFERPDGNPMNATCKLVDFGMCKVHLLSASYTAGPSRVGGTMGYMAPELFQDDDTNPQAKVSPKLDIWAFGVILWEFASGGRRPYEGMLPHEINIAVYNGKLPGPIPTDIPAPWQDLIRRCLQTDPRQRPTSDDLVDLLRPLEGTPAGGRPALAAGRGDSTSDFVSQFISTPRCPAVPPVTASMPRPLPPLPSPGPSHQPHSINISAPRCPPAPPITASYMPSPSPQPHSINIPTPRCPPAPPITTLSAPQSPVPNPSRPPHSITIPAPATPPAPPRTVSLSYQCKFPIGPRVPPPPPTPPSPAMSNLSMGVVNLGGGSGGGDSPVSIRSTGSSSRMSIVAQSPPQPAARPTQPPREPEAASPPLGQHCTFADTGVSFVKQMVFRCRTCGLLGSRGCCALCARVCHRGHDLFEAGVMEFYCDCGYGRGPHPCQCMPSAMPMPMPMPSRGGRGREAGTGGGSEGVIHLEIQEKYSK</sequence>
<dbReference type="InterPro" id="IPR017441">
    <property type="entry name" value="Protein_kinase_ATP_BS"/>
</dbReference>
<dbReference type="SUPFAM" id="SSF56112">
    <property type="entry name" value="Protein kinase-like (PK-like)"/>
    <property type="match status" value="1"/>
</dbReference>
<feature type="compositionally biased region" description="Low complexity" evidence="9">
    <location>
        <begin position="426"/>
        <end position="436"/>
    </location>
</feature>
<keyword evidence="2" id="KW-0479">Metal-binding</keyword>
<dbReference type="Gene3D" id="3.30.200.20">
    <property type="entry name" value="Phosphorylase Kinase, domain 1"/>
    <property type="match status" value="1"/>
</dbReference>
<dbReference type="InterPro" id="IPR011009">
    <property type="entry name" value="Kinase-like_dom_sf"/>
</dbReference>
<dbReference type="Pfam" id="PF07714">
    <property type="entry name" value="PK_Tyr_Ser-Thr"/>
    <property type="match status" value="1"/>
</dbReference>
<keyword evidence="13" id="KW-1185">Reference proteome</keyword>
<dbReference type="Gene3D" id="1.10.510.10">
    <property type="entry name" value="Transferase(Phosphotransferase) domain 1"/>
    <property type="match status" value="1"/>
</dbReference>
<feature type="domain" description="UBR-type" evidence="11">
    <location>
        <begin position="645"/>
        <end position="715"/>
    </location>
</feature>
<name>A0ABQ8UTL7_9EUKA</name>
<reference evidence="12" key="1">
    <citation type="journal article" date="2022" name="bioRxiv">
        <title>Genomics of Preaxostyla Flagellates Illuminates Evolutionary Transitions and the Path Towards Mitochondrial Loss.</title>
        <authorList>
            <person name="Novak L.V.F."/>
            <person name="Treitli S.C."/>
            <person name="Pyrih J."/>
            <person name="Halakuc P."/>
            <person name="Pipaliya S.V."/>
            <person name="Vacek V."/>
            <person name="Brzon O."/>
            <person name="Soukal P."/>
            <person name="Eme L."/>
            <person name="Dacks J.B."/>
            <person name="Karnkowska A."/>
            <person name="Elias M."/>
            <person name="Hampl V."/>
        </authorList>
    </citation>
    <scope>NUCLEOTIDE SEQUENCE</scope>
    <source>
        <strain evidence="12">RCP-MX</strain>
    </source>
</reference>
<dbReference type="InterPro" id="IPR008271">
    <property type="entry name" value="Ser/Thr_kinase_AS"/>
</dbReference>
<organism evidence="12 13">
    <name type="scientific">Paratrimastix pyriformis</name>
    <dbReference type="NCBI Taxonomy" id="342808"/>
    <lineage>
        <taxon>Eukaryota</taxon>
        <taxon>Metamonada</taxon>
        <taxon>Preaxostyla</taxon>
        <taxon>Paratrimastigidae</taxon>
        <taxon>Paratrimastix</taxon>
    </lineage>
</organism>
<dbReference type="EMBL" id="JAPMOS010000007">
    <property type="protein sequence ID" value="KAJ4461416.1"/>
    <property type="molecule type" value="Genomic_DNA"/>
</dbReference>
<evidence type="ECO:0000259" key="11">
    <source>
        <dbReference type="PROSITE" id="PS51157"/>
    </source>
</evidence>
<dbReference type="PROSITE" id="PS00107">
    <property type="entry name" value="PROTEIN_KINASE_ATP"/>
    <property type="match status" value="1"/>
</dbReference>
<evidence type="ECO:0000313" key="13">
    <source>
        <dbReference type="Proteomes" id="UP001141327"/>
    </source>
</evidence>
<dbReference type="CDD" id="cd19671">
    <property type="entry name" value="UBR-box_UBR4_5_6_7"/>
    <property type="match status" value="1"/>
</dbReference>
<feature type="region of interest" description="Disordered" evidence="9">
    <location>
        <begin position="453"/>
        <end position="644"/>
    </location>
</feature>
<dbReference type="PANTHER" id="PTHR44329:SF289">
    <property type="entry name" value="SERINE_THREONINE-PROTEIN KINASE VIK"/>
    <property type="match status" value="1"/>
</dbReference>
<evidence type="ECO:0000256" key="8">
    <source>
        <dbReference type="PROSITE-ProRule" id="PRU10141"/>
    </source>
</evidence>
<keyword evidence="5" id="KW-0862">Zinc</keyword>
<feature type="compositionally biased region" description="Pro residues" evidence="9">
    <location>
        <begin position="464"/>
        <end position="475"/>
    </location>
</feature>
<evidence type="ECO:0000313" key="12">
    <source>
        <dbReference type="EMBL" id="KAJ4461416.1"/>
    </source>
</evidence>
<feature type="domain" description="Protein kinase" evidence="10">
    <location>
        <begin position="134"/>
        <end position="421"/>
    </location>
</feature>
<keyword evidence="3 8" id="KW-0547">Nucleotide-binding</keyword>
<feature type="compositionally biased region" description="Pro residues" evidence="9">
    <location>
        <begin position="569"/>
        <end position="581"/>
    </location>
</feature>
<dbReference type="Proteomes" id="UP001141327">
    <property type="component" value="Unassembled WGS sequence"/>
</dbReference>
<dbReference type="InterPro" id="IPR000719">
    <property type="entry name" value="Prot_kinase_dom"/>
</dbReference>
<evidence type="ECO:0000256" key="6">
    <source>
        <dbReference type="ARBA" id="ARBA00022840"/>
    </source>
</evidence>
<keyword evidence="12" id="KW-0418">Kinase</keyword>
<keyword evidence="1" id="KW-0723">Serine/threonine-protein kinase</keyword>
<gene>
    <name evidence="12" type="ORF">PAPYR_1982</name>
</gene>
<dbReference type="PROSITE" id="PS50011">
    <property type="entry name" value="PROTEIN_KINASE_DOM"/>
    <property type="match status" value="1"/>
</dbReference>
<dbReference type="PROSITE" id="PS51157">
    <property type="entry name" value="ZF_UBR"/>
    <property type="match status" value="1"/>
</dbReference>
<dbReference type="PROSITE" id="PS00108">
    <property type="entry name" value="PROTEIN_KINASE_ST"/>
    <property type="match status" value="1"/>
</dbReference>
<dbReference type="GO" id="GO:0016301">
    <property type="term" value="F:kinase activity"/>
    <property type="evidence" value="ECO:0007669"/>
    <property type="project" value="UniProtKB-KW"/>
</dbReference>
<protein>
    <submittedName>
        <fullName evidence="12">Mitogen-activated protein kinase kinase kinase 11</fullName>
    </submittedName>
</protein>
<proteinExistence type="predicted"/>
<evidence type="ECO:0000259" key="10">
    <source>
        <dbReference type="PROSITE" id="PS50011"/>
    </source>
</evidence>
<evidence type="ECO:0000256" key="4">
    <source>
        <dbReference type="ARBA" id="ARBA00022771"/>
    </source>
</evidence>
<keyword evidence="4" id="KW-0863">Zinc-finger</keyword>
<dbReference type="InterPro" id="IPR003126">
    <property type="entry name" value="Znf_UBR"/>
</dbReference>
<keyword evidence="6 8" id="KW-0067">ATP-binding</keyword>
<evidence type="ECO:0000256" key="3">
    <source>
        <dbReference type="ARBA" id="ARBA00022741"/>
    </source>
</evidence>
<dbReference type="InterPro" id="IPR001245">
    <property type="entry name" value="Ser-Thr/Tyr_kinase_cat_dom"/>
</dbReference>
<evidence type="ECO:0000256" key="1">
    <source>
        <dbReference type="ARBA" id="ARBA00022527"/>
    </source>
</evidence>
<dbReference type="InterPro" id="IPR051681">
    <property type="entry name" value="Ser/Thr_Kinases-Pseudokinases"/>
</dbReference>
<feature type="compositionally biased region" description="Gly residues" evidence="9">
    <location>
        <begin position="592"/>
        <end position="601"/>
    </location>
</feature>
<evidence type="ECO:0000256" key="2">
    <source>
        <dbReference type="ARBA" id="ARBA00022723"/>
    </source>
</evidence>
<feature type="compositionally biased region" description="Low complexity" evidence="9">
    <location>
        <begin position="602"/>
        <end position="618"/>
    </location>
</feature>
<keyword evidence="12" id="KW-0808">Transferase</keyword>
<evidence type="ECO:0000256" key="9">
    <source>
        <dbReference type="SAM" id="MobiDB-lite"/>
    </source>
</evidence>
<dbReference type="PANTHER" id="PTHR44329">
    <property type="entry name" value="SERINE/THREONINE-PROTEIN KINASE TNNI3K-RELATED"/>
    <property type="match status" value="1"/>
</dbReference>
<feature type="zinc finger region" description="UBR-type" evidence="7">
    <location>
        <begin position="645"/>
        <end position="715"/>
    </location>
</feature>
<comment type="caution">
    <text evidence="12">The sequence shown here is derived from an EMBL/GenBank/DDBJ whole genome shotgun (WGS) entry which is preliminary data.</text>
</comment>
<feature type="compositionally biased region" description="Pro residues" evidence="9">
    <location>
        <begin position="622"/>
        <end position="633"/>
    </location>
</feature>
<dbReference type="SMART" id="SM00396">
    <property type="entry name" value="ZnF_UBR1"/>
    <property type="match status" value="1"/>
</dbReference>
<evidence type="ECO:0000256" key="7">
    <source>
        <dbReference type="PROSITE-ProRule" id="PRU00508"/>
    </source>
</evidence>
<evidence type="ECO:0000256" key="5">
    <source>
        <dbReference type="ARBA" id="ARBA00022833"/>
    </source>
</evidence>
<accession>A0ABQ8UTL7</accession>
<feature type="binding site" evidence="8">
    <location>
        <position position="167"/>
    </location>
    <ligand>
        <name>ATP</name>
        <dbReference type="ChEBI" id="CHEBI:30616"/>
    </ligand>
</feature>